<comment type="caution">
    <text evidence="6">The sequence shown here is derived from an EMBL/GenBank/DDBJ whole genome shotgun (WGS) entry which is preliminary data.</text>
</comment>
<keyword evidence="7" id="KW-1185">Reference proteome</keyword>
<dbReference type="InterPro" id="IPR013762">
    <property type="entry name" value="Integrase-like_cat_sf"/>
</dbReference>
<dbReference type="InterPro" id="IPR002104">
    <property type="entry name" value="Integrase_catalytic"/>
</dbReference>
<dbReference type="EMBL" id="RBIN01000007">
    <property type="protein sequence ID" value="RKQ97094.1"/>
    <property type="molecule type" value="Genomic_DNA"/>
</dbReference>
<feature type="domain" description="Tyr recombinase" evidence="5">
    <location>
        <begin position="173"/>
        <end position="353"/>
    </location>
</feature>
<name>A0A420WUI1_9GAMM</name>
<protein>
    <submittedName>
        <fullName evidence="6">Site-specific recombinase XerD</fullName>
    </submittedName>
</protein>
<dbReference type="Pfam" id="PF00589">
    <property type="entry name" value="Phage_integrase"/>
    <property type="match status" value="1"/>
</dbReference>
<dbReference type="OrthoDB" id="9057547at2"/>
<evidence type="ECO:0000256" key="1">
    <source>
        <dbReference type="ARBA" id="ARBA00008857"/>
    </source>
</evidence>
<evidence type="ECO:0000259" key="5">
    <source>
        <dbReference type="PROSITE" id="PS51898"/>
    </source>
</evidence>
<dbReference type="PANTHER" id="PTHR30349:SF64">
    <property type="entry name" value="PROPHAGE INTEGRASE INTD-RELATED"/>
    <property type="match status" value="1"/>
</dbReference>
<dbReference type="AlphaFoldDB" id="A0A420WUI1"/>
<dbReference type="CDD" id="cd00796">
    <property type="entry name" value="INT_Rci_Hp1_C"/>
    <property type="match status" value="1"/>
</dbReference>
<dbReference type="GO" id="GO:0006310">
    <property type="term" value="P:DNA recombination"/>
    <property type="evidence" value="ECO:0007669"/>
    <property type="project" value="UniProtKB-KW"/>
</dbReference>
<organism evidence="6 7">
    <name type="scientific">Kushneria sinocarnis</name>
    <dbReference type="NCBI Taxonomy" id="595502"/>
    <lineage>
        <taxon>Bacteria</taxon>
        <taxon>Pseudomonadati</taxon>
        <taxon>Pseudomonadota</taxon>
        <taxon>Gammaproteobacteria</taxon>
        <taxon>Oceanospirillales</taxon>
        <taxon>Halomonadaceae</taxon>
        <taxon>Kushneria</taxon>
    </lineage>
</organism>
<dbReference type="InterPro" id="IPR050090">
    <property type="entry name" value="Tyrosine_recombinase_XerCD"/>
</dbReference>
<dbReference type="GO" id="GO:0003677">
    <property type="term" value="F:DNA binding"/>
    <property type="evidence" value="ECO:0007669"/>
    <property type="project" value="UniProtKB-KW"/>
</dbReference>
<dbReference type="PROSITE" id="PS51898">
    <property type="entry name" value="TYR_RECOMBINASE"/>
    <property type="match status" value="1"/>
</dbReference>
<evidence type="ECO:0000313" key="6">
    <source>
        <dbReference type="EMBL" id="RKQ97094.1"/>
    </source>
</evidence>
<dbReference type="InterPro" id="IPR010998">
    <property type="entry name" value="Integrase_recombinase_N"/>
</dbReference>
<evidence type="ECO:0000256" key="3">
    <source>
        <dbReference type="ARBA" id="ARBA00023125"/>
    </source>
</evidence>
<keyword evidence="4" id="KW-0233">DNA recombination</keyword>
<dbReference type="RefSeq" id="WP_121173433.1">
    <property type="nucleotide sequence ID" value="NZ_RBIN01000007.1"/>
</dbReference>
<accession>A0A420WUI1</accession>
<evidence type="ECO:0000256" key="4">
    <source>
        <dbReference type="ARBA" id="ARBA00023172"/>
    </source>
</evidence>
<dbReference type="Gene3D" id="1.10.150.130">
    <property type="match status" value="1"/>
</dbReference>
<keyword evidence="3" id="KW-0238">DNA-binding</keyword>
<dbReference type="Gene3D" id="1.10.443.10">
    <property type="entry name" value="Intergrase catalytic core"/>
    <property type="match status" value="1"/>
</dbReference>
<evidence type="ECO:0000313" key="7">
    <source>
        <dbReference type="Proteomes" id="UP000281975"/>
    </source>
</evidence>
<dbReference type="PANTHER" id="PTHR30349">
    <property type="entry name" value="PHAGE INTEGRASE-RELATED"/>
    <property type="match status" value="1"/>
</dbReference>
<dbReference type="GO" id="GO:0015074">
    <property type="term" value="P:DNA integration"/>
    <property type="evidence" value="ECO:0007669"/>
    <property type="project" value="UniProtKB-KW"/>
</dbReference>
<dbReference type="InterPro" id="IPR011010">
    <property type="entry name" value="DNA_brk_join_enz"/>
</dbReference>
<keyword evidence="2" id="KW-0229">DNA integration</keyword>
<sequence length="368" mass="42754">MPRKQKDGLYQRSGSPYWWASWIGADGERHRQSTKIRVDRAGAQQEADALLSKWKYEAHQQRVWGKPQEKQKHALKDVLDAYMAAKGYVQSFGRSRAAYIVRHVMEAFDGRMIEDIHPSEIRAYRRRRRESVGASTVNKETGLISAACNYCRNELDWDIPNPAHRQKEQEPRGRTRWAERSQIERLIAVADRNKRAPWIGDHIRLSVFTGLRAGDVSALTWDRVDMQRCLLRIPSRQNRKMKEDRIVPLNDEAMKAIRGRKAFRDRNCPESPWVFCNWKGERIKDMKRAFNTAIREAGIEDFRRHDARHTFASYLLNADVPMEVLSKAMGHSDINTTQRYAHLRPTAVQEAVNRLSAQNSHTGESNHD</sequence>
<reference evidence="6 7" key="1">
    <citation type="submission" date="2018-10" db="EMBL/GenBank/DDBJ databases">
        <title>Genomic Encyclopedia of Type Strains, Phase IV (KMG-IV): sequencing the most valuable type-strain genomes for metagenomic binning, comparative biology and taxonomic classification.</title>
        <authorList>
            <person name="Goeker M."/>
        </authorList>
    </citation>
    <scope>NUCLEOTIDE SEQUENCE [LARGE SCALE GENOMIC DNA]</scope>
    <source>
        <strain evidence="6 7">DSM 23229</strain>
    </source>
</reference>
<evidence type="ECO:0000256" key="2">
    <source>
        <dbReference type="ARBA" id="ARBA00022908"/>
    </source>
</evidence>
<dbReference type="SUPFAM" id="SSF56349">
    <property type="entry name" value="DNA breaking-rejoining enzymes"/>
    <property type="match status" value="1"/>
</dbReference>
<gene>
    <name evidence="6" type="ORF">C7446_2513</name>
</gene>
<comment type="similarity">
    <text evidence="1">Belongs to the 'phage' integrase family.</text>
</comment>
<dbReference type="Proteomes" id="UP000281975">
    <property type="component" value="Unassembled WGS sequence"/>
</dbReference>
<proteinExistence type="inferred from homology"/>